<feature type="transmembrane region" description="Helical" evidence="5">
    <location>
        <begin position="81"/>
        <end position="99"/>
    </location>
</feature>
<dbReference type="InterPro" id="IPR051533">
    <property type="entry name" value="WaaL-like"/>
</dbReference>
<evidence type="ECO:0000256" key="4">
    <source>
        <dbReference type="ARBA" id="ARBA00023136"/>
    </source>
</evidence>
<dbReference type="PANTHER" id="PTHR37422">
    <property type="entry name" value="TEICHURONIC ACID BIOSYNTHESIS PROTEIN TUAE"/>
    <property type="match status" value="1"/>
</dbReference>
<feature type="transmembrane region" description="Helical" evidence="5">
    <location>
        <begin position="259"/>
        <end position="282"/>
    </location>
</feature>
<dbReference type="RefSeq" id="WP_184404441.1">
    <property type="nucleotide sequence ID" value="NZ_JACHHJ010000003.1"/>
</dbReference>
<dbReference type="GO" id="GO:0016020">
    <property type="term" value="C:membrane"/>
    <property type="evidence" value="ECO:0007669"/>
    <property type="project" value="UniProtKB-SubCell"/>
</dbReference>
<comment type="caution">
    <text evidence="7">The sequence shown here is derived from an EMBL/GenBank/DDBJ whole genome shotgun (WGS) entry which is preliminary data.</text>
</comment>
<feature type="transmembrane region" description="Helical" evidence="5">
    <location>
        <begin position="302"/>
        <end position="324"/>
    </location>
</feature>
<comment type="subcellular location">
    <subcellularLocation>
        <location evidence="1">Membrane</location>
        <topology evidence="1">Multi-pass membrane protein</topology>
    </subcellularLocation>
</comment>
<keyword evidence="3 5" id="KW-1133">Transmembrane helix</keyword>
<feature type="transmembrane region" description="Helical" evidence="5">
    <location>
        <begin position="215"/>
        <end position="247"/>
    </location>
</feature>
<feature type="transmembrane region" description="Helical" evidence="5">
    <location>
        <begin position="133"/>
        <end position="154"/>
    </location>
</feature>
<protein>
    <submittedName>
        <fullName evidence="7">O-antigen ligase</fullName>
    </submittedName>
</protein>
<name>A0A841PNQ5_9BACL</name>
<evidence type="ECO:0000259" key="6">
    <source>
        <dbReference type="Pfam" id="PF04932"/>
    </source>
</evidence>
<feature type="transmembrane region" description="Helical" evidence="5">
    <location>
        <begin position="421"/>
        <end position="437"/>
    </location>
</feature>
<feature type="transmembrane region" description="Helical" evidence="5">
    <location>
        <begin position="43"/>
        <end position="61"/>
    </location>
</feature>
<evidence type="ECO:0000256" key="3">
    <source>
        <dbReference type="ARBA" id="ARBA00022989"/>
    </source>
</evidence>
<accession>A0A841PNQ5</accession>
<dbReference type="InterPro" id="IPR007016">
    <property type="entry name" value="O-antigen_ligase-rel_domated"/>
</dbReference>
<proteinExistence type="predicted"/>
<evidence type="ECO:0000256" key="5">
    <source>
        <dbReference type="SAM" id="Phobius"/>
    </source>
</evidence>
<keyword evidence="4 5" id="KW-0472">Membrane</keyword>
<dbReference type="PANTHER" id="PTHR37422:SF13">
    <property type="entry name" value="LIPOPOLYSACCHARIDE BIOSYNTHESIS PROTEIN PA4999-RELATED"/>
    <property type="match status" value="1"/>
</dbReference>
<evidence type="ECO:0000313" key="7">
    <source>
        <dbReference type="EMBL" id="MBB6450389.1"/>
    </source>
</evidence>
<reference evidence="7 8" key="1">
    <citation type="submission" date="2020-08" db="EMBL/GenBank/DDBJ databases">
        <title>Genomic Encyclopedia of Type Strains, Phase IV (KMG-IV): sequencing the most valuable type-strain genomes for metagenomic binning, comparative biology and taxonomic classification.</title>
        <authorList>
            <person name="Goeker M."/>
        </authorList>
    </citation>
    <scope>NUCLEOTIDE SEQUENCE [LARGE SCALE GENOMIC DNA]</scope>
    <source>
        <strain evidence="7 8">DSM 21769</strain>
    </source>
</reference>
<evidence type="ECO:0000313" key="8">
    <source>
        <dbReference type="Proteomes" id="UP000568839"/>
    </source>
</evidence>
<keyword evidence="7" id="KW-0436">Ligase</keyword>
<dbReference type="EMBL" id="JACHHJ010000003">
    <property type="protein sequence ID" value="MBB6450389.1"/>
    <property type="molecule type" value="Genomic_DNA"/>
</dbReference>
<organism evidence="7 8">
    <name type="scientific">Geomicrobium halophilum</name>
    <dbReference type="NCBI Taxonomy" id="549000"/>
    <lineage>
        <taxon>Bacteria</taxon>
        <taxon>Bacillati</taxon>
        <taxon>Bacillota</taxon>
        <taxon>Bacilli</taxon>
        <taxon>Bacillales</taxon>
        <taxon>Geomicrobium</taxon>
    </lineage>
</organism>
<gene>
    <name evidence="7" type="ORF">HNR44_002372</name>
</gene>
<feature type="transmembrane region" description="Helical" evidence="5">
    <location>
        <begin position="14"/>
        <end position="37"/>
    </location>
</feature>
<keyword evidence="2 5" id="KW-0812">Transmembrane</keyword>
<sequence length="446" mass="50259">MNIFSYPKERANQLALTLILALVVWTSIVLLFTRIWSDTFPGVIGYVTEGLLLLILGYVLFHPDIGRKHIFKKLQNPINFAFLLFIGFALISMFINNVPLAQGVLGVRAIFQFILLTIIVLLLDIPESWVKRLFHVILGMAVIQSIVGIGQVILGVPLPLTDMEGRRSVSIGEEIRAFGFMDSSNTLAAFIIVAVLLTVLYIFMYRSQLNRKSKILYIVLLSILMIALTLTFSRQAFLALIGCFGLLGLLFRKNKAFKIMLISSATLLVLFIVGYGLAMIFLEGFAQRNLNTFDLLRNYRVLMILSGLMVFTFNPIFGVGPGMFGSNAAFFFNSPFHEFMMDDIPDDMTTVDNNALYVFVEYGIIGTILFLYLFFRIFKLMISMAESLSPAVLWISVFVLAFGIAFLLMGTLSTVWENQPISIFFWLFLGIAVNWYNRGKTAAKET</sequence>
<dbReference type="AlphaFoldDB" id="A0A841PNQ5"/>
<feature type="transmembrane region" description="Helical" evidence="5">
    <location>
        <begin position="355"/>
        <end position="375"/>
    </location>
</feature>
<dbReference type="Pfam" id="PF04932">
    <property type="entry name" value="Wzy_C"/>
    <property type="match status" value="1"/>
</dbReference>
<evidence type="ECO:0000256" key="1">
    <source>
        <dbReference type="ARBA" id="ARBA00004141"/>
    </source>
</evidence>
<evidence type="ECO:0000256" key="2">
    <source>
        <dbReference type="ARBA" id="ARBA00022692"/>
    </source>
</evidence>
<dbReference type="Proteomes" id="UP000568839">
    <property type="component" value="Unassembled WGS sequence"/>
</dbReference>
<dbReference type="GO" id="GO:0016874">
    <property type="term" value="F:ligase activity"/>
    <property type="evidence" value="ECO:0007669"/>
    <property type="project" value="UniProtKB-KW"/>
</dbReference>
<feature type="domain" description="O-antigen ligase-related" evidence="6">
    <location>
        <begin position="221"/>
        <end position="371"/>
    </location>
</feature>
<keyword evidence="8" id="KW-1185">Reference proteome</keyword>
<feature type="transmembrane region" description="Helical" evidence="5">
    <location>
        <begin position="105"/>
        <end position="126"/>
    </location>
</feature>
<feature type="transmembrane region" description="Helical" evidence="5">
    <location>
        <begin position="186"/>
        <end position="203"/>
    </location>
</feature>
<feature type="transmembrane region" description="Helical" evidence="5">
    <location>
        <begin position="387"/>
        <end position="409"/>
    </location>
</feature>